<evidence type="ECO:0000313" key="1">
    <source>
        <dbReference type="EMBL" id="OWK34499.1"/>
    </source>
</evidence>
<dbReference type="AlphaFoldDB" id="A0A225DBH0"/>
<reference evidence="2" key="1">
    <citation type="submission" date="2017-06" db="EMBL/GenBank/DDBJ databases">
        <title>Genome analysis of Fimbriiglobus ruber SP5, the first member of the order Planctomycetales with confirmed chitinolytic capability.</title>
        <authorList>
            <person name="Ravin N.V."/>
            <person name="Rakitin A.L."/>
            <person name="Ivanova A.A."/>
            <person name="Beletsky A.V."/>
            <person name="Kulichevskaya I.S."/>
            <person name="Mardanov A.V."/>
            <person name="Dedysh S.N."/>
        </authorList>
    </citation>
    <scope>NUCLEOTIDE SEQUENCE [LARGE SCALE GENOMIC DNA]</scope>
    <source>
        <strain evidence="2">SP5</strain>
    </source>
</reference>
<gene>
    <name evidence="1" type="ORF">FRUB_10470</name>
</gene>
<dbReference type="InterPro" id="IPR036465">
    <property type="entry name" value="vWFA_dom_sf"/>
</dbReference>
<dbReference type="EMBL" id="NIDE01000020">
    <property type="protein sequence ID" value="OWK34499.1"/>
    <property type="molecule type" value="Genomic_DNA"/>
</dbReference>
<evidence type="ECO:0000313" key="2">
    <source>
        <dbReference type="Proteomes" id="UP000214646"/>
    </source>
</evidence>
<comment type="caution">
    <text evidence="1">The sequence shown here is derived from an EMBL/GenBank/DDBJ whole genome shotgun (WGS) entry which is preliminary data.</text>
</comment>
<dbReference type="RefSeq" id="WP_088260772.1">
    <property type="nucleotide sequence ID" value="NZ_NIDE01000020.1"/>
</dbReference>
<sequence length="296" mass="31860">MFSKQIDRANPGCIVFLADQSNSMLDGIGGSPRPKIEVVATALNRFFGELVAMCEKGEDLPRHWFDVGLVGYTTDANGNAVVKSLYGGGLAGLDLVGIPKLYESPLDVERRRKKDFRDDGAGGLTEVEVEINFPVWYRPPTAETMFGTPMCAAFTYAHQIISNWIATHPDSFPPMVINLTDGEPTDGDPEPYADQLKNLSTSDGNLLLFNCHLSGHTADPVFLPTSEGQLPDDLGKALFRMSSSLPDKLRQMAEVKGISAPLGCKATAFNADAVSLLKMLSVGTVVAGGALPKNLR</sequence>
<evidence type="ECO:0008006" key="3">
    <source>
        <dbReference type="Google" id="ProtNLM"/>
    </source>
</evidence>
<dbReference type="SUPFAM" id="SSF53300">
    <property type="entry name" value="vWA-like"/>
    <property type="match status" value="1"/>
</dbReference>
<keyword evidence="2" id="KW-1185">Reference proteome</keyword>
<proteinExistence type="predicted"/>
<protein>
    <recommendedName>
        <fullName evidence="3">VWFA domain-containing protein</fullName>
    </recommendedName>
</protein>
<dbReference type="OrthoDB" id="7605323at2"/>
<dbReference type="Gene3D" id="3.40.50.410">
    <property type="entry name" value="von Willebrand factor, type A domain"/>
    <property type="match status" value="1"/>
</dbReference>
<name>A0A225DBH0_9BACT</name>
<accession>A0A225DBH0</accession>
<organism evidence="1 2">
    <name type="scientific">Fimbriiglobus ruber</name>
    <dbReference type="NCBI Taxonomy" id="1908690"/>
    <lineage>
        <taxon>Bacteria</taxon>
        <taxon>Pseudomonadati</taxon>
        <taxon>Planctomycetota</taxon>
        <taxon>Planctomycetia</taxon>
        <taxon>Gemmatales</taxon>
        <taxon>Gemmataceae</taxon>
        <taxon>Fimbriiglobus</taxon>
    </lineage>
</organism>
<dbReference type="Proteomes" id="UP000214646">
    <property type="component" value="Unassembled WGS sequence"/>
</dbReference>